<keyword evidence="3" id="KW-1185">Reference proteome</keyword>
<dbReference type="AlphaFoldDB" id="A0A7Z0QP22"/>
<evidence type="ECO:0000313" key="3">
    <source>
        <dbReference type="Proteomes" id="UP000589896"/>
    </source>
</evidence>
<evidence type="ECO:0008006" key="4">
    <source>
        <dbReference type="Google" id="ProtNLM"/>
    </source>
</evidence>
<reference evidence="2 3" key="1">
    <citation type="submission" date="2020-07" db="EMBL/GenBank/DDBJ databases">
        <title>isolation of Luteimonas sp. SJ-16.</title>
        <authorList>
            <person name="Huang X.-X."/>
            <person name="Xu L."/>
            <person name="Sun J.-Q."/>
        </authorList>
    </citation>
    <scope>NUCLEOTIDE SEQUENCE [LARGE SCALE GENOMIC DNA]</scope>
    <source>
        <strain evidence="2 3">SJ-16</strain>
    </source>
</reference>
<keyword evidence="1" id="KW-0732">Signal</keyword>
<dbReference type="RefSeq" id="WP_180544378.1">
    <property type="nucleotide sequence ID" value="NZ_JACCJZ010000011.1"/>
</dbReference>
<dbReference type="EMBL" id="JACCJZ010000011">
    <property type="protein sequence ID" value="NYZ62142.1"/>
    <property type="molecule type" value="Genomic_DNA"/>
</dbReference>
<evidence type="ECO:0000313" key="2">
    <source>
        <dbReference type="EMBL" id="NYZ62142.1"/>
    </source>
</evidence>
<organism evidence="2 3">
    <name type="scientific">Luteimonas deserti</name>
    <dbReference type="NCBI Taxonomy" id="2752306"/>
    <lineage>
        <taxon>Bacteria</taxon>
        <taxon>Pseudomonadati</taxon>
        <taxon>Pseudomonadota</taxon>
        <taxon>Gammaproteobacteria</taxon>
        <taxon>Lysobacterales</taxon>
        <taxon>Lysobacteraceae</taxon>
        <taxon>Luteimonas</taxon>
    </lineage>
</organism>
<sequence>MIVLRAFLVIVLAVLSMPAWAQGGQASAATVSSAELDDVDLSRTGDPWLDVWVDDLDRYAGRYRHAFVDELVRYQGAPRALAEALLADPAWQASDVYIACATAQAMGRTCREVAGEWRRDRAGGWSAVIERIDADRREDALRRVKRGLVESYDRWGRPIRLDAALRRMLPDRDD</sequence>
<protein>
    <recommendedName>
        <fullName evidence="4">Secreted protein</fullName>
    </recommendedName>
</protein>
<feature type="chain" id="PRO_5031459251" description="Secreted protein" evidence="1">
    <location>
        <begin position="22"/>
        <end position="174"/>
    </location>
</feature>
<dbReference type="Proteomes" id="UP000589896">
    <property type="component" value="Unassembled WGS sequence"/>
</dbReference>
<comment type="caution">
    <text evidence="2">The sequence shown here is derived from an EMBL/GenBank/DDBJ whole genome shotgun (WGS) entry which is preliminary data.</text>
</comment>
<proteinExistence type="predicted"/>
<feature type="signal peptide" evidence="1">
    <location>
        <begin position="1"/>
        <end position="21"/>
    </location>
</feature>
<evidence type="ECO:0000256" key="1">
    <source>
        <dbReference type="SAM" id="SignalP"/>
    </source>
</evidence>
<accession>A0A7Z0QP22</accession>
<gene>
    <name evidence="2" type="ORF">H0E82_05100</name>
</gene>
<name>A0A7Z0QP22_9GAMM</name>